<protein>
    <recommendedName>
        <fullName evidence="4">DDT domain-containing protein</fullName>
    </recommendedName>
</protein>
<organism evidence="2 3">
    <name type="scientific">Carpinus fangiana</name>
    <dbReference type="NCBI Taxonomy" id="176857"/>
    <lineage>
        <taxon>Eukaryota</taxon>
        <taxon>Viridiplantae</taxon>
        <taxon>Streptophyta</taxon>
        <taxon>Embryophyta</taxon>
        <taxon>Tracheophyta</taxon>
        <taxon>Spermatophyta</taxon>
        <taxon>Magnoliopsida</taxon>
        <taxon>eudicotyledons</taxon>
        <taxon>Gunneridae</taxon>
        <taxon>Pentapetalae</taxon>
        <taxon>rosids</taxon>
        <taxon>fabids</taxon>
        <taxon>Fagales</taxon>
        <taxon>Betulaceae</taxon>
        <taxon>Carpinus</taxon>
    </lineage>
</organism>
<accession>A0A5N6R6C0</accession>
<evidence type="ECO:0000256" key="1">
    <source>
        <dbReference type="SAM" id="MobiDB-lite"/>
    </source>
</evidence>
<evidence type="ECO:0000313" key="3">
    <source>
        <dbReference type="Proteomes" id="UP000327013"/>
    </source>
</evidence>
<feature type="compositionally biased region" description="Acidic residues" evidence="1">
    <location>
        <begin position="382"/>
        <end position="401"/>
    </location>
</feature>
<dbReference type="PANTHER" id="PTHR14296:SF12">
    <property type="entry name" value="DDT DOMAIN-CONTAINING PROTEIN DDR4 ISOFORM X1"/>
    <property type="match status" value="1"/>
</dbReference>
<dbReference type="AlphaFoldDB" id="A0A5N6R6C0"/>
<sequence length="523" mass="57794">MTGHRRTRASAASEAAGKVIRPVAKEGIAEEPVVVLDESDLESEVAKLRGRWELASVLNFLSVFEPVIGSDLKLSAEDIEMGLIKPDSSLAQLHIAILKGIPPVSKPLKGPDAWVTALCKKLAVWWPWVAEGEIPLMAAKGGEISRYKELDPTNRLLILKALCEVRADQDDTLSYINDALKQGNQISCFRKDKIGGDGNGITYWYDGNKTIGHRLYREVNMCQSRRNSKGKQCLSPPTISSRWETLATNLEEFHKVADELSCSKVVGEVDVGKTIETDAIPPLERLKKNKEMTLKRKQRQEMLLNNFWNPHGTGITRSCRTRRPISYTFDEYDRAIDEAIRLTKKGKTAIEQSQGGEDNDRNGGQETDTDSKDNSGKKGDSMDSDTESDVLQEVGIDDENKDSDYCGKMEDDIDDGGEFENSEDDGNHATMLHSQKRNGFSTQKLRGERWSKRLAGATSDLVAKTRTLGTNNGLRQSPTRNSAIDSFVVLDSEDEDVPENTKQGISEGETPSPGTDAEEVSGS</sequence>
<dbReference type="EMBL" id="CM017325">
    <property type="protein sequence ID" value="KAE8056456.1"/>
    <property type="molecule type" value="Genomic_DNA"/>
</dbReference>
<dbReference type="OrthoDB" id="303107at2759"/>
<dbReference type="GO" id="GO:0031213">
    <property type="term" value="C:RSF complex"/>
    <property type="evidence" value="ECO:0007669"/>
    <property type="project" value="InterPro"/>
</dbReference>
<name>A0A5N6R6C0_9ROSI</name>
<evidence type="ECO:0000313" key="2">
    <source>
        <dbReference type="EMBL" id="KAE8056456.1"/>
    </source>
</evidence>
<dbReference type="InterPro" id="IPR028938">
    <property type="entry name" value="Rsf1-like"/>
</dbReference>
<dbReference type="GO" id="GO:0006355">
    <property type="term" value="P:regulation of DNA-templated transcription"/>
    <property type="evidence" value="ECO:0007669"/>
    <property type="project" value="InterPro"/>
</dbReference>
<feature type="region of interest" description="Disordered" evidence="1">
    <location>
        <begin position="346"/>
        <end position="449"/>
    </location>
</feature>
<feature type="compositionally biased region" description="Basic and acidic residues" evidence="1">
    <location>
        <begin position="358"/>
        <end position="381"/>
    </location>
</feature>
<feature type="compositionally biased region" description="Acidic residues" evidence="1">
    <location>
        <begin position="411"/>
        <end position="424"/>
    </location>
</feature>
<proteinExistence type="predicted"/>
<dbReference type="PANTHER" id="PTHR14296">
    <property type="entry name" value="REMODELING AND SPACING FACTOR 1"/>
    <property type="match status" value="1"/>
</dbReference>
<reference evidence="2 3" key="1">
    <citation type="submission" date="2019-06" db="EMBL/GenBank/DDBJ databases">
        <title>A chromosomal-level reference genome of Carpinus fangiana (Coryloideae, Betulaceae).</title>
        <authorList>
            <person name="Yang X."/>
            <person name="Wang Z."/>
            <person name="Zhang L."/>
            <person name="Hao G."/>
            <person name="Liu J."/>
            <person name="Yang Y."/>
        </authorList>
    </citation>
    <scope>NUCLEOTIDE SEQUENCE [LARGE SCALE GENOMIC DNA]</scope>
    <source>
        <strain evidence="2">Cfa_2016G</strain>
        <tissue evidence="2">Leaf</tissue>
    </source>
</reference>
<evidence type="ECO:0008006" key="4">
    <source>
        <dbReference type="Google" id="ProtNLM"/>
    </source>
</evidence>
<dbReference type="Proteomes" id="UP000327013">
    <property type="component" value="Chromosome 5"/>
</dbReference>
<feature type="region of interest" description="Disordered" evidence="1">
    <location>
        <begin position="490"/>
        <end position="523"/>
    </location>
</feature>
<keyword evidence="3" id="KW-1185">Reference proteome</keyword>
<gene>
    <name evidence="2" type="ORF">FH972_013230</name>
</gene>